<dbReference type="Proteomes" id="UP000681967">
    <property type="component" value="Unassembled WGS sequence"/>
</dbReference>
<evidence type="ECO:0000313" key="4">
    <source>
        <dbReference type="EMBL" id="CAF2138098.1"/>
    </source>
</evidence>
<dbReference type="EMBL" id="CAJOBF010000407">
    <property type="protein sequence ID" value="CAF3812742.1"/>
    <property type="molecule type" value="Genomic_DNA"/>
</dbReference>
<dbReference type="Proteomes" id="UP000663856">
    <property type="component" value="Unassembled WGS sequence"/>
</dbReference>
<reference evidence="2" key="1">
    <citation type="submission" date="2021-02" db="EMBL/GenBank/DDBJ databases">
        <authorList>
            <person name="Nowell W R."/>
        </authorList>
    </citation>
    <scope>NUCLEOTIDE SEQUENCE</scope>
</reference>
<dbReference type="Proteomes" id="UP000663842">
    <property type="component" value="Unassembled WGS sequence"/>
</dbReference>
<dbReference type="EMBL" id="CAJOBH010029327">
    <property type="protein sequence ID" value="CAF4268202.1"/>
    <property type="molecule type" value="Genomic_DNA"/>
</dbReference>
<evidence type="ECO:0000313" key="7">
    <source>
        <dbReference type="EMBL" id="CAF4190403.1"/>
    </source>
</evidence>
<dbReference type="EMBL" id="CAJNRG010012925">
    <property type="protein sequence ID" value="CAF2144541.1"/>
    <property type="molecule type" value="Genomic_DNA"/>
</dbReference>
<dbReference type="Proteomes" id="UP000663824">
    <property type="component" value="Unassembled WGS sequence"/>
</dbReference>
<dbReference type="EMBL" id="CAJNRE010003552">
    <property type="protein sequence ID" value="CAF2025524.1"/>
    <property type="molecule type" value="Genomic_DNA"/>
</dbReference>
<comment type="caution">
    <text evidence="2">The sequence shown here is derived from an EMBL/GenBank/DDBJ whole genome shotgun (WGS) entry which is preliminary data.</text>
</comment>
<dbReference type="Proteomes" id="UP000681720">
    <property type="component" value="Unassembled WGS sequence"/>
</dbReference>
<name>A0A816AFT2_9BILA</name>
<dbReference type="AlphaFoldDB" id="A0A816AFT2"/>
<dbReference type="EMBL" id="CAJNOW010011388">
    <property type="protein sequence ID" value="CAF1597104.1"/>
    <property type="molecule type" value="Genomic_DNA"/>
</dbReference>
<proteinExistence type="predicted"/>
<dbReference type="EMBL" id="CAJOBG010056142">
    <property type="protein sequence ID" value="CAF4519648.1"/>
    <property type="molecule type" value="Genomic_DNA"/>
</dbReference>
<evidence type="ECO:0000313" key="5">
    <source>
        <dbReference type="EMBL" id="CAF2144541.1"/>
    </source>
</evidence>
<accession>A0A816AFT2</accession>
<dbReference type="OrthoDB" id="9977091at2759"/>
<dbReference type="Proteomes" id="UP000663866">
    <property type="component" value="Unassembled WGS sequence"/>
</dbReference>
<sequence>MTADECVYEMINNENDALLCAELIVEEFSVHNPLTIFGKQTPVDFFKECSWPLTAELLDKRLSFLVSHRSSREIVGAVIAGDLYRYHHRYPYDVSCPPNANPIFDLFDEMDNVFIVKDFGQELKLNLVLQIQLTATSSKHSGKGTTSQLKAAMINYAQNEKGLKYVFTQTTNPVIRHI</sequence>
<evidence type="ECO:0000313" key="2">
    <source>
        <dbReference type="EMBL" id="CAF1597104.1"/>
    </source>
</evidence>
<organism evidence="2 10">
    <name type="scientific">Rotaria magnacalcarata</name>
    <dbReference type="NCBI Taxonomy" id="392030"/>
    <lineage>
        <taxon>Eukaryota</taxon>
        <taxon>Metazoa</taxon>
        <taxon>Spiralia</taxon>
        <taxon>Gnathifera</taxon>
        <taxon>Rotifera</taxon>
        <taxon>Eurotatoria</taxon>
        <taxon>Bdelloidea</taxon>
        <taxon>Philodinida</taxon>
        <taxon>Philodinidae</taxon>
        <taxon>Rotaria</taxon>
    </lineage>
</organism>
<evidence type="ECO:0000313" key="11">
    <source>
        <dbReference type="Proteomes" id="UP000663866"/>
    </source>
</evidence>
<evidence type="ECO:0000313" key="8">
    <source>
        <dbReference type="EMBL" id="CAF4268202.1"/>
    </source>
</evidence>
<dbReference type="EMBL" id="CAJOBJ010016996">
    <property type="protein sequence ID" value="CAF4190403.1"/>
    <property type="molecule type" value="Genomic_DNA"/>
</dbReference>
<dbReference type="SUPFAM" id="SSF55729">
    <property type="entry name" value="Acyl-CoA N-acyltransferases (Nat)"/>
    <property type="match status" value="1"/>
</dbReference>
<evidence type="ECO:0000313" key="6">
    <source>
        <dbReference type="EMBL" id="CAF3812742.1"/>
    </source>
</evidence>
<dbReference type="EMBL" id="CAJNRF010012166">
    <property type="protein sequence ID" value="CAF2138098.1"/>
    <property type="molecule type" value="Genomic_DNA"/>
</dbReference>
<gene>
    <name evidence="8" type="ORF">BYL167_LOCUS26216</name>
    <name evidence="1" type="ORF">CJN711_LOCUS7124</name>
    <name evidence="7" type="ORF">GIL414_LOCUS21183</name>
    <name evidence="2" type="ORF">KQP761_LOCUS21842</name>
    <name evidence="3" type="ORF">MBJ925_LOCUS9501</name>
    <name evidence="9" type="ORF">OVN521_LOCUS41772</name>
    <name evidence="6" type="ORF">UXM345_LOCUS5477</name>
    <name evidence="4" type="ORF">WKI299_LOCUS27760</name>
    <name evidence="5" type="ORF">XDN619_LOCUS27401</name>
</gene>
<dbReference type="EMBL" id="CAJNOV010002341">
    <property type="protein sequence ID" value="CAF1100389.1"/>
    <property type="molecule type" value="Genomic_DNA"/>
</dbReference>
<evidence type="ECO:0000313" key="1">
    <source>
        <dbReference type="EMBL" id="CAF1100389.1"/>
    </source>
</evidence>
<evidence type="ECO:0000313" key="3">
    <source>
        <dbReference type="EMBL" id="CAF2025524.1"/>
    </source>
</evidence>
<protein>
    <submittedName>
        <fullName evidence="2">Uncharacterized protein</fullName>
    </submittedName>
</protein>
<dbReference type="Proteomes" id="UP000663887">
    <property type="component" value="Unassembled WGS sequence"/>
</dbReference>
<dbReference type="Proteomes" id="UP000663834">
    <property type="component" value="Unassembled WGS sequence"/>
</dbReference>
<dbReference type="InterPro" id="IPR016181">
    <property type="entry name" value="Acyl_CoA_acyltransferase"/>
</dbReference>
<evidence type="ECO:0000313" key="9">
    <source>
        <dbReference type="EMBL" id="CAF4519648.1"/>
    </source>
</evidence>
<evidence type="ECO:0000313" key="10">
    <source>
        <dbReference type="Proteomes" id="UP000663834"/>
    </source>
</evidence>
<keyword evidence="11" id="KW-1185">Reference proteome</keyword>
<dbReference type="Proteomes" id="UP000663855">
    <property type="component" value="Unassembled WGS sequence"/>
</dbReference>
<dbReference type="Gene3D" id="3.40.630.30">
    <property type="match status" value="1"/>
</dbReference>